<dbReference type="OrthoDB" id="505641at2"/>
<dbReference type="Proteomes" id="UP000317722">
    <property type="component" value="Unassembled WGS sequence"/>
</dbReference>
<evidence type="ECO:0000313" key="2">
    <source>
        <dbReference type="EMBL" id="TPG18966.1"/>
    </source>
</evidence>
<dbReference type="SUPFAM" id="SSF51126">
    <property type="entry name" value="Pectin lyase-like"/>
    <property type="match status" value="1"/>
</dbReference>
<feature type="region of interest" description="Disordered" evidence="1">
    <location>
        <begin position="51"/>
        <end position="88"/>
    </location>
</feature>
<feature type="region of interest" description="Disordered" evidence="1">
    <location>
        <begin position="110"/>
        <end position="139"/>
    </location>
</feature>
<proteinExistence type="predicted"/>
<sequence>MAPSPRIISLSSGARALVVLTALLGGGAVVAAAAVPVVQDTVQPPARVAAASTSAAPGTTAADRSVLPLSSGGDEVSGAASTSMTDSSVARQQLRSATSAAPALKAAAAGASVTADAPRGTWKRKPPPTTTTTTTPPPAGACATAKVWATLAACGWPGPGNTGYPAGQTFVAKSAVVVQTDNTVIDGWKVTGGIVVSAKNVTIRNSWVTNDGGGASGSAVIFIEAGASATIEHTTMDGLNHTHACIFHVGTSFRAVANDCKGINDGIFMWSDTPGADGTGDNFTIQDNWLHAFTTNAANGHIDGIQTEGAKNGVIRHNTIDVAAGQDSAIALWNSRKSVDNVVIDHNLMQGGGFATYAEDYSPSESSPAGGYSVTRVSYTNNVFSTSRYGCVGQWGVWYTRGKPTDGWNRTGNYVLETGQKIDSANPSVSGQLCT</sequence>
<dbReference type="InterPro" id="IPR011050">
    <property type="entry name" value="Pectin_lyase_fold/virulence"/>
</dbReference>
<protein>
    <submittedName>
        <fullName evidence="2">Uncharacterized protein</fullName>
    </submittedName>
</protein>
<keyword evidence="3" id="KW-1185">Reference proteome</keyword>
<dbReference type="InterPro" id="IPR012334">
    <property type="entry name" value="Pectin_lyas_fold"/>
</dbReference>
<dbReference type="SMART" id="SM00710">
    <property type="entry name" value="PbH1"/>
    <property type="match status" value="4"/>
</dbReference>
<comment type="caution">
    <text evidence="2">The sequence shown here is derived from an EMBL/GenBank/DDBJ whole genome shotgun (WGS) entry which is preliminary data.</text>
</comment>
<reference evidence="2 3" key="1">
    <citation type="journal article" date="2019" name="Environ. Microbiol.">
        <title>Species interactions and distinct microbial communities in high Arctic permafrost affected cryosols are associated with the CH4 and CO2 gas fluxes.</title>
        <authorList>
            <person name="Altshuler I."/>
            <person name="Hamel J."/>
            <person name="Turney S."/>
            <person name="Magnuson E."/>
            <person name="Levesque R."/>
            <person name="Greer C."/>
            <person name="Whyte L.G."/>
        </authorList>
    </citation>
    <scope>NUCLEOTIDE SEQUENCE [LARGE SCALE GENOMIC DNA]</scope>
    <source>
        <strain evidence="2 3">S9.3A</strain>
    </source>
</reference>
<evidence type="ECO:0000256" key="1">
    <source>
        <dbReference type="SAM" id="MobiDB-lite"/>
    </source>
</evidence>
<dbReference type="Gene3D" id="2.160.20.10">
    <property type="entry name" value="Single-stranded right-handed beta-helix, Pectin lyase-like"/>
    <property type="match status" value="1"/>
</dbReference>
<name>A0A502D4D2_9MICO</name>
<dbReference type="AlphaFoldDB" id="A0A502D4D2"/>
<gene>
    <name evidence="2" type="ORF">EAH86_00025</name>
</gene>
<organism evidence="2 3">
    <name type="scientific">Pedococcus bigeumensis</name>
    <dbReference type="NCBI Taxonomy" id="433644"/>
    <lineage>
        <taxon>Bacteria</taxon>
        <taxon>Bacillati</taxon>
        <taxon>Actinomycetota</taxon>
        <taxon>Actinomycetes</taxon>
        <taxon>Micrococcales</taxon>
        <taxon>Intrasporangiaceae</taxon>
        <taxon>Pedococcus</taxon>
    </lineage>
</organism>
<feature type="compositionally biased region" description="Polar residues" evidence="1">
    <location>
        <begin position="79"/>
        <end position="88"/>
    </location>
</feature>
<accession>A0A502D4D2</accession>
<dbReference type="InterPro" id="IPR006626">
    <property type="entry name" value="PbH1"/>
</dbReference>
<dbReference type="RefSeq" id="WP_140736601.1">
    <property type="nucleotide sequence ID" value="NZ_RCZM01000001.1"/>
</dbReference>
<evidence type="ECO:0000313" key="3">
    <source>
        <dbReference type="Proteomes" id="UP000317722"/>
    </source>
</evidence>
<feature type="compositionally biased region" description="Low complexity" evidence="1">
    <location>
        <begin position="51"/>
        <end position="62"/>
    </location>
</feature>
<dbReference type="EMBL" id="RCZM01000001">
    <property type="protein sequence ID" value="TPG18966.1"/>
    <property type="molecule type" value="Genomic_DNA"/>
</dbReference>